<evidence type="ECO:0000313" key="2">
    <source>
        <dbReference type="Proteomes" id="UP001189122"/>
    </source>
</evidence>
<name>A0A7I8J2M5_SPIIN</name>
<proteinExistence type="predicted"/>
<dbReference type="AlphaFoldDB" id="A0A7I8J2M5"/>
<dbReference type="Proteomes" id="UP001189122">
    <property type="component" value="Unassembled WGS sequence"/>
</dbReference>
<sequence>MEVQETERATSLSFSLSLSLWGRGGSWVGHLMGHPPSTVD</sequence>
<organism evidence="1">
    <name type="scientific">Spirodela intermedia</name>
    <name type="common">Intermediate duckweed</name>
    <dbReference type="NCBI Taxonomy" id="51605"/>
    <lineage>
        <taxon>Eukaryota</taxon>
        <taxon>Viridiplantae</taxon>
        <taxon>Streptophyta</taxon>
        <taxon>Embryophyta</taxon>
        <taxon>Tracheophyta</taxon>
        <taxon>Spermatophyta</taxon>
        <taxon>Magnoliopsida</taxon>
        <taxon>Liliopsida</taxon>
        <taxon>Araceae</taxon>
        <taxon>Lemnoideae</taxon>
        <taxon>Spirodela</taxon>
    </lineage>
</organism>
<gene>
    <name evidence="1" type="ORF">SI7747_07009965</name>
</gene>
<evidence type="ECO:0000313" key="1">
    <source>
        <dbReference type="EMBL" id="CAA2624078.1"/>
    </source>
</evidence>
<protein>
    <submittedName>
        <fullName evidence="1">Uncharacterized protein</fullName>
    </submittedName>
</protein>
<dbReference type="EMBL" id="LR743594">
    <property type="protein sequence ID" value="CAA2624078.1"/>
    <property type="molecule type" value="Genomic_DNA"/>
</dbReference>
<accession>A0A7I8J2M5</accession>
<reference evidence="1 2" key="1">
    <citation type="submission" date="2019-12" db="EMBL/GenBank/DDBJ databases">
        <authorList>
            <person name="Scholz U."/>
            <person name="Mascher M."/>
            <person name="Fiebig A."/>
        </authorList>
    </citation>
    <scope>NUCLEOTIDE SEQUENCE</scope>
</reference>
<dbReference type="EMBL" id="CACRZD030000007">
    <property type="protein sequence ID" value="CAA6663580.1"/>
    <property type="molecule type" value="Genomic_DNA"/>
</dbReference>
<keyword evidence="2" id="KW-1185">Reference proteome</keyword>